<dbReference type="AlphaFoldDB" id="A0A1N7Q601"/>
<dbReference type="Proteomes" id="UP000185781">
    <property type="component" value="Unassembled WGS sequence"/>
</dbReference>
<dbReference type="EMBL" id="FTOV01000009">
    <property type="protein sequence ID" value="SIT18226.1"/>
    <property type="molecule type" value="Genomic_DNA"/>
</dbReference>
<sequence>MKMMTVLSCGPIFEPLMGVLFSTVSCIGILIFLAVRFFKGETYTLLKNSGTANKTFSIILYGAAGIVVTAFVWFILTFMFTALVFWYTKNF</sequence>
<evidence type="ECO:0000313" key="3">
    <source>
        <dbReference type="Proteomes" id="UP000185781"/>
    </source>
</evidence>
<name>A0A1N7Q601_9FLAO</name>
<feature type="transmembrane region" description="Helical" evidence="1">
    <location>
        <begin position="58"/>
        <end position="87"/>
    </location>
</feature>
<keyword evidence="1" id="KW-0812">Transmembrane</keyword>
<protein>
    <submittedName>
        <fullName evidence="2">Uncharacterized protein</fullName>
    </submittedName>
</protein>
<evidence type="ECO:0000313" key="2">
    <source>
        <dbReference type="EMBL" id="SIT18226.1"/>
    </source>
</evidence>
<gene>
    <name evidence="2" type="ORF">SAMN05421785_10970</name>
</gene>
<evidence type="ECO:0000256" key="1">
    <source>
        <dbReference type="SAM" id="Phobius"/>
    </source>
</evidence>
<organism evidence="2 3">
    <name type="scientific">Chryseobacterium gambrini</name>
    <dbReference type="NCBI Taxonomy" id="373672"/>
    <lineage>
        <taxon>Bacteria</taxon>
        <taxon>Pseudomonadati</taxon>
        <taxon>Bacteroidota</taxon>
        <taxon>Flavobacteriia</taxon>
        <taxon>Flavobacteriales</taxon>
        <taxon>Weeksellaceae</taxon>
        <taxon>Chryseobacterium group</taxon>
        <taxon>Chryseobacterium</taxon>
    </lineage>
</organism>
<keyword evidence="1" id="KW-1133">Transmembrane helix</keyword>
<proteinExistence type="predicted"/>
<keyword evidence="1" id="KW-0472">Membrane</keyword>
<feature type="transmembrane region" description="Helical" evidence="1">
    <location>
        <begin position="12"/>
        <end position="38"/>
    </location>
</feature>
<reference evidence="2 3" key="1">
    <citation type="submission" date="2017-01" db="EMBL/GenBank/DDBJ databases">
        <authorList>
            <person name="Mah S.A."/>
            <person name="Swanson W.J."/>
            <person name="Moy G.W."/>
            <person name="Vacquier V.D."/>
        </authorList>
    </citation>
    <scope>NUCLEOTIDE SEQUENCE [LARGE SCALE GENOMIC DNA]</scope>
    <source>
        <strain evidence="2 3">DSM 18014</strain>
    </source>
</reference>
<dbReference type="PROSITE" id="PS51257">
    <property type="entry name" value="PROKAR_LIPOPROTEIN"/>
    <property type="match status" value="1"/>
</dbReference>
<accession>A0A1N7Q601</accession>